<proteinExistence type="predicted"/>
<comment type="caution">
    <text evidence="1">The sequence shown here is derived from an EMBL/GenBank/DDBJ whole genome shotgun (WGS) entry which is preliminary data.</text>
</comment>
<accession>A0ACC0DYV1</accession>
<reference evidence="2" key="1">
    <citation type="journal article" date="2018" name="BMC Genomics">
        <title>Genomic insights into host adaptation between the wheat stripe rust pathogen (Puccinia striiformis f. sp. tritici) and the barley stripe rust pathogen (Puccinia striiformis f. sp. hordei).</title>
        <authorList>
            <person name="Xia C."/>
            <person name="Wang M."/>
            <person name="Yin C."/>
            <person name="Cornejo O.E."/>
            <person name="Hulbert S.H."/>
            <person name="Chen X."/>
        </authorList>
    </citation>
    <scope>NUCLEOTIDE SEQUENCE [LARGE SCALE GENOMIC DNA]</scope>
    <source>
        <strain evidence="2">93-210</strain>
    </source>
</reference>
<reference evidence="2" key="2">
    <citation type="journal article" date="2018" name="Mol. Plant Microbe Interact.">
        <title>Genome sequence resources for the wheat stripe rust pathogen (Puccinia striiformis f. sp. tritici) and the barley stripe rust pathogen (Puccinia striiformis f. sp. hordei).</title>
        <authorList>
            <person name="Xia C."/>
            <person name="Wang M."/>
            <person name="Yin C."/>
            <person name="Cornejo O.E."/>
            <person name="Hulbert S.H."/>
            <person name="Chen X."/>
        </authorList>
    </citation>
    <scope>NUCLEOTIDE SEQUENCE [LARGE SCALE GENOMIC DNA]</scope>
    <source>
        <strain evidence="2">93-210</strain>
    </source>
</reference>
<gene>
    <name evidence="1" type="ORF">MJO28_013476</name>
</gene>
<reference evidence="1 2" key="3">
    <citation type="journal article" date="2022" name="Microbiol. Spectr.">
        <title>Folding features and dynamics of 3D genome architecture in plant fungal pathogens.</title>
        <authorList>
            <person name="Xia C."/>
        </authorList>
    </citation>
    <scope>NUCLEOTIDE SEQUENCE [LARGE SCALE GENOMIC DNA]</scope>
    <source>
        <strain evidence="1 2">93-210</strain>
    </source>
</reference>
<keyword evidence="2" id="KW-1185">Reference proteome</keyword>
<sequence>MTFKIIDSARFTLLLHPDMDQEVIQKCIRYYSDASLDSLPLMRRYLKSGNYAGLGKQAELLGKYAVVLGLLEVNRLTQSLRTLCELNTAPDGQNVIEETVSSLEEATNRAEFWLLINREIRINL</sequence>
<evidence type="ECO:0000313" key="2">
    <source>
        <dbReference type="Proteomes" id="UP001060170"/>
    </source>
</evidence>
<dbReference type="EMBL" id="CM045877">
    <property type="protein sequence ID" value="KAI7941191.1"/>
    <property type="molecule type" value="Genomic_DNA"/>
</dbReference>
<organism evidence="1 2">
    <name type="scientific">Puccinia striiformis f. sp. tritici</name>
    <dbReference type="NCBI Taxonomy" id="168172"/>
    <lineage>
        <taxon>Eukaryota</taxon>
        <taxon>Fungi</taxon>
        <taxon>Dikarya</taxon>
        <taxon>Basidiomycota</taxon>
        <taxon>Pucciniomycotina</taxon>
        <taxon>Pucciniomycetes</taxon>
        <taxon>Pucciniales</taxon>
        <taxon>Pucciniaceae</taxon>
        <taxon>Puccinia</taxon>
    </lineage>
</organism>
<evidence type="ECO:0000313" key="1">
    <source>
        <dbReference type="EMBL" id="KAI7941191.1"/>
    </source>
</evidence>
<dbReference type="Proteomes" id="UP001060170">
    <property type="component" value="Chromosome 13"/>
</dbReference>
<name>A0ACC0DYV1_9BASI</name>
<protein>
    <submittedName>
        <fullName evidence="1">Uncharacterized protein</fullName>
    </submittedName>
</protein>